<dbReference type="STRING" id="663278.Ethha_0500"/>
<dbReference type="EMBL" id="CP002400">
    <property type="protein sequence ID" value="ADU26085.1"/>
    <property type="molecule type" value="Genomic_DNA"/>
</dbReference>
<dbReference type="KEGG" id="eha:Ethha_0500"/>
<gene>
    <name evidence="1" type="ordered locus">Ethha_0500</name>
</gene>
<dbReference type="Proteomes" id="UP000001551">
    <property type="component" value="Chromosome"/>
</dbReference>
<organism evidence="1 2">
    <name type="scientific">Ethanoligenens harbinense (strain DSM 18485 / JCM 12961 / CGMCC 1.5033 / YUAN-3)</name>
    <dbReference type="NCBI Taxonomy" id="663278"/>
    <lineage>
        <taxon>Bacteria</taxon>
        <taxon>Bacillati</taxon>
        <taxon>Bacillota</taxon>
        <taxon>Clostridia</taxon>
        <taxon>Eubacteriales</taxon>
        <taxon>Oscillospiraceae</taxon>
        <taxon>Ethanoligenens</taxon>
    </lineage>
</organism>
<accession>E6U921</accession>
<proteinExistence type="predicted"/>
<dbReference type="Pfam" id="PF05133">
    <property type="entry name" value="SPP1_portal"/>
    <property type="match status" value="1"/>
</dbReference>
<evidence type="ECO:0000313" key="1">
    <source>
        <dbReference type="EMBL" id="ADU26085.1"/>
    </source>
</evidence>
<sequence length="474" mass="52839">MFEKLLRWLRSMLSQMFDQGVGADIILSDRMTSALALWARMYEDGGPWCGGKSGIHSLRLPAAIASEIARLVTIEMGVSVTGSARADFLQAQLGPFLDSMRRHVELGGALGGAVFKPYVDGGRICIDAVQADAFFPTTVDTSGQMMGAIFCAQIKRRDMIYTRADHHEFNSGTYTIESKAFASRSSSTIGSPVDLTAVPEWANIQPLVTIEDVDRPLFAYFRIPRANKQDRQSPLGVSVYADAAETIRDADEQYGRMLWEYEGGQLAVEMDESMMKHDPDGSVSFPRLEQRLYRRRAGDMAEGSNFYQIFAPALRDEAYSRGLNTILKRIEYQSGLAYGTLSDPQEVDRTATEITASKQRSYSTVRDIQKALQHALDDLLYSMDTLATLYNLTPAGNYTAAYDWDDSIVNDPNQRKQMFWSYVTAGKFPMWRYLVEFEGYTEDEAKTIADETQADFNNPFGFAQTPPASGSGDA</sequence>
<dbReference type="eggNOG" id="ENOG502Z88Q">
    <property type="taxonomic scope" value="Bacteria"/>
</dbReference>
<evidence type="ECO:0000313" key="2">
    <source>
        <dbReference type="Proteomes" id="UP000001551"/>
    </source>
</evidence>
<protein>
    <submittedName>
        <fullName evidence="1">Uncharacterized protein</fullName>
    </submittedName>
</protein>
<reference evidence="1 2" key="1">
    <citation type="submission" date="2010-12" db="EMBL/GenBank/DDBJ databases">
        <title>Complete sequence of Ethanoligenens harbinense YUAN-3.</title>
        <authorList>
            <person name="Lucas S."/>
            <person name="Copeland A."/>
            <person name="Lapidus A."/>
            <person name="Cheng J.-F."/>
            <person name="Bruce D."/>
            <person name="Goodwin L."/>
            <person name="Pitluck S."/>
            <person name="Chertkov O."/>
            <person name="Misra M."/>
            <person name="Detter J.C."/>
            <person name="Han C."/>
            <person name="Tapia R."/>
            <person name="Land M."/>
            <person name="Hauser L."/>
            <person name="Jeffries C."/>
            <person name="Kyrpides N."/>
            <person name="Ivanova N."/>
            <person name="Mikhailova N."/>
            <person name="Wang A."/>
            <person name="Mouttaki H."/>
            <person name="He Z."/>
            <person name="Zhou J."/>
            <person name="Hemme C.L."/>
            <person name="Woyke T."/>
        </authorList>
    </citation>
    <scope>NUCLEOTIDE SEQUENCE [LARGE SCALE GENOMIC DNA]</scope>
    <source>
        <strain evidence="2">DSM 18485 / JCM 12961 / CGMCC 1.5033 / YUAN-3</strain>
    </source>
</reference>
<dbReference type="RefSeq" id="WP_013484462.1">
    <property type="nucleotide sequence ID" value="NC_014828.1"/>
</dbReference>
<keyword evidence="2" id="KW-1185">Reference proteome</keyword>
<name>E6U921_ETHHY</name>
<dbReference type="AlphaFoldDB" id="E6U921"/>
<dbReference type="InterPro" id="IPR021145">
    <property type="entry name" value="Portal_protein_SPP1_Gp6-like"/>
</dbReference>
<dbReference type="HOGENOM" id="CLU_042280_0_0_9"/>